<evidence type="ECO:0000313" key="1">
    <source>
        <dbReference type="EMBL" id="OMP12861.1"/>
    </source>
</evidence>
<sequence length="121" mass="13340">MVGNKFQDNVQHSAADASSPFHLSSTADLQQLLLVPRLIYVHGAFLLVAAPRKGSEMSKAAGSTQITFLILCFASRWSLPKSRPYGISWSACVPELFHILRHLLPVRCVASYSPAFFVGFF</sequence>
<comment type="caution">
    <text evidence="1">The sequence shown here is derived from an EMBL/GenBank/DDBJ whole genome shotgun (WGS) entry which is preliminary data.</text>
</comment>
<reference evidence="2" key="1">
    <citation type="submission" date="2013-09" db="EMBL/GenBank/DDBJ databases">
        <title>Corchorus olitorius genome sequencing.</title>
        <authorList>
            <person name="Alam M."/>
            <person name="Haque M.S."/>
            <person name="Islam M.S."/>
            <person name="Emdad E.M."/>
            <person name="Islam M.M."/>
            <person name="Ahmed B."/>
            <person name="Halim A."/>
            <person name="Hossen Q.M.M."/>
            <person name="Hossain M.Z."/>
            <person name="Ahmed R."/>
            <person name="Khan M.M."/>
            <person name="Islam R."/>
            <person name="Rashid M.M."/>
            <person name="Khan S.A."/>
            <person name="Rahman M.S."/>
            <person name="Alam M."/>
            <person name="Yahiya A.S."/>
            <person name="Khan M.S."/>
            <person name="Azam M.S."/>
            <person name="Haque T."/>
            <person name="Lashkar M.Z.H."/>
            <person name="Akhand A.I."/>
            <person name="Morshed G."/>
            <person name="Roy S."/>
            <person name="Uddin K.S."/>
            <person name="Rabeya T."/>
            <person name="Hossain A.S."/>
            <person name="Chowdhury A."/>
            <person name="Snigdha A.R."/>
            <person name="Mortoza M.S."/>
            <person name="Matin S.A."/>
            <person name="Hoque S.M.E."/>
            <person name="Islam M.K."/>
            <person name="Roy D.K."/>
            <person name="Haider R."/>
            <person name="Moosa M.M."/>
            <person name="Elias S.M."/>
            <person name="Hasan A.M."/>
            <person name="Jahan S."/>
            <person name="Shafiuddin M."/>
            <person name="Mahmood N."/>
            <person name="Shommy N.S."/>
        </authorList>
    </citation>
    <scope>NUCLEOTIDE SEQUENCE [LARGE SCALE GENOMIC DNA]</scope>
    <source>
        <strain evidence="2">cv. O-4</strain>
    </source>
</reference>
<dbReference type="EMBL" id="AWUE01005783">
    <property type="protein sequence ID" value="OMP12861.1"/>
    <property type="molecule type" value="Genomic_DNA"/>
</dbReference>
<protein>
    <submittedName>
        <fullName evidence="1">Uncharacterized protein</fullName>
    </submittedName>
</protein>
<name>A0A1R3L0L0_9ROSI</name>
<proteinExistence type="predicted"/>
<evidence type="ECO:0000313" key="2">
    <source>
        <dbReference type="Proteomes" id="UP000187203"/>
    </source>
</evidence>
<organism evidence="1 2">
    <name type="scientific">Corchorus olitorius</name>
    <dbReference type="NCBI Taxonomy" id="93759"/>
    <lineage>
        <taxon>Eukaryota</taxon>
        <taxon>Viridiplantae</taxon>
        <taxon>Streptophyta</taxon>
        <taxon>Embryophyta</taxon>
        <taxon>Tracheophyta</taxon>
        <taxon>Spermatophyta</taxon>
        <taxon>Magnoliopsida</taxon>
        <taxon>eudicotyledons</taxon>
        <taxon>Gunneridae</taxon>
        <taxon>Pentapetalae</taxon>
        <taxon>rosids</taxon>
        <taxon>malvids</taxon>
        <taxon>Malvales</taxon>
        <taxon>Malvaceae</taxon>
        <taxon>Grewioideae</taxon>
        <taxon>Apeibeae</taxon>
        <taxon>Corchorus</taxon>
    </lineage>
</organism>
<gene>
    <name evidence="1" type="ORF">COLO4_02668</name>
</gene>
<keyword evidence="2" id="KW-1185">Reference proteome</keyword>
<dbReference type="AlphaFoldDB" id="A0A1R3L0L0"/>
<dbReference type="Proteomes" id="UP000187203">
    <property type="component" value="Unassembled WGS sequence"/>
</dbReference>
<accession>A0A1R3L0L0</accession>